<proteinExistence type="predicted"/>
<feature type="transmembrane region" description="Helical" evidence="1">
    <location>
        <begin position="36"/>
        <end position="56"/>
    </location>
</feature>
<keyword evidence="1" id="KW-0472">Membrane</keyword>
<reference evidence="2" key="1">
    <citation type="submission" date="2019-08" db="EMBL/GenBank/DDBJ databases">
        <authorList>
            <person name="Kucharzyk K."/>
            <person name="Murdoch R.W."/>
            <person name="Higgins S."/>
            <person name="Loffler F."/>
        </authorList>
    </citation>
    <scope>NUCLEOTIDE SEQUENCE</scope>
</reference>
<dbReference type="EMBL" id="VSSQ01000015">
    <property type="protein sequence ID" value="MPL61385.1"/>
    <property type="molecule type" value="Genomic_DNA"/>
</dbReference>
<feature type="transmembrane region" description="Helical" evidence="1">
    <location>
        <begin position="87"/>
        <end position="107"/>
    </location>
</feature>
<name>A0A644T3A7_9ZZZZ</name>
<feature type="transmembrane region" description="Helical" evidence="1">
    <location>
        <begin position="63"/>
        <end position="81"/>
    </location>
</feature>
<dbReference type="AlphaFoldDB" id="A0A644T3A7"/>
<sequence>MTTDEGLLAAAQAIANALESLGNTLSAALDTSVTTLMSTALSTGLELFLLSMITVLALWKRHIVLDILAGLGWFGISFTLFSSASLIAVMPFATCLALGIFMFYRIIEDTGRIGR</sequence>
<keyword evidence="1" id="KW-0812">Transmembrane</keyword>
<protein>
    <submittedName>
        <fullName evidence="2">Uncharacterized protein</fullName>
    </submittedName>
</protein>
<organism evidence="2">
    <name type="scientific">bioreactor metagenome</name>
    <dbReference type="NCBI Taxonomy" id="1076179"/>
    <lineage>
        <taxon>unclassified sequences</taxon>
        <taxon>metagenomes</taxon>
        <taxon>ecological metagenomes</taxon>
    </lineage>
</organism>
<evidence type="ECO:0000313" key="2">
    <source>
        <dbReference type="EMBL" id="MPL61385.1"/>
    </source>
</evidence>
<keyword evidence="1" id="KW-1133">Transmembrane helix</keyword>
<comment type="caution">
    <text evidence="2">The sequence shown here is derived from an EMBL/GenBank/DDBJ whole genome shotgun (WGS) entry which is preliminary data.</text>
</comment>
<evidence type="ECO:0000256" key="1">
    <source>
        <dbReference type="SAM" id="Phobius"/>
    </source>
</evidence>
<gene>
    <name evidence="2" type="ORF">SDC9_06956</name>
</gene>
<accession>A0A644T3A7</accession>